<protein>
    <submittedName>
        <fullName evidence="3">Uncharacterized protein</fullName>
    </submittedName>
</protein>
<name>A0A5B0PSA0_PUCGR</name>
<feature type="region of interest" description="Disordered" evidence="1">
    <location>
        <begin position="455"/>
        <end position="491"/>
    </location>
</feature>
<feature type="signal peptide" evidence="2">
    <location>
        <begin position="1"/>
        <end position="28"/>
    </location>
</feature>
<comment type="caution">
    <text evidence="3">The sequence shown here is derived from an EMBL/GenBank/DDBJ whole genome shotgun (WGS) entry which is preliminary data.</text>
</comment>
<dbReference type="EMBL" id="VSWC01000042">
    <property type="protein sequence ID" value="KAA1103358.1"/>
    <property type="molecule type" value="Genomic_DNA"/>
</dbReference>
<evidence type="ECO:0000256" key="1">
    <source>
        <dbReference type="SAM" id="MobiDB-lite"/>
    </source>
</evidence>
<feature type="compositionally biased region" description="Polar residues" evidence="1">
    <location>
        <begin position="364"/>
        <end position="376"/>
    </location>
</feature>
<evidence type="ECO:0000313" key="4">
    <source>
        <dbReference type="Proteomes" id="UP000324748"/>
    </source>
</evidence>
<keyword evidence="2" id="KW-0732">Signal</keyword>
<feature type="compositionally biased region" description="Basic and acidic residues" evidence="1">
    <location>
        <begin position="468"/>
        <end position="477"/>
    </location>
</feature>
<evidence type="ECO:0000313" key="3">
    <source>
        <dbReference type="EMBL" id="KAA1103358.1"/>
    </source>
</evidence>
<dbReference type="AlphaFoldDB" id="A0A5B0PSA0"/>
<organism evidence="3 4">
    <name type="scientific">Puccinia graminis f. sp. tritici</name>
    <dbReference type="NCBI Taxonomy" id="56615"/>
    <lineage>
        <taxon>Eukaryota</taxon>
        <taxon>Fungi</taxon>
        <taxon>Dikarya</taxon>
        <taxon>Basidiomycota</taxon>
        <taxon>Pucciniomycotina</taxon>
        <taxon>Pucciniomycetes</taxon>
        <taxon>Pucciniales</taxon>
        <taxon>Pucciniaceae</taxon>
        <taxon>Puccinia</taxon>
    </lineage>
</organism>
<dbReference type="Proteomes" id="UP000324748">
    <property type="component" value="Unassembled WGS sequence"/>
</dbReference>
<feature type="chain" id="PRO_5023037782" evidence="2">
    <location>
        <begin position="29"/>
        <end position="506"/>
    </location>
</feature>
<reference evidence="3 4" key="1">
    <citation type="submission" date="2019-05" db="EMBL/GenBank/DDBJ databases">
        <title>Emergence of the Ug99 lineage of the wheat stem rust pathogen through somatic hybridization.</title>
        <authorList>
            <person name="Li F."/>
            <person name="Upadhyaya N.M."/>
            <person name="Sperschneider J."/>
            <person name="Matny O."/>
            <person name="Nguyen-Phuc H."/>
            <person name="Mago R."/>
            <person name="Raley C."/>
            <person name="Miller M.E."/>
            <person name="Silverstein K.A.T."/>
            <person name="Henningsen E."/>
            <person name="Hirsch C.D."/>
            <person name="Visser B."/>
            <person name="Pretorius Z.A."/>
            <person name="Steffenson B.J."/>
            <person name="Schwessinger B."/>
            <person name="Dodds P.N."/>
            <person name="Figueroa M."/>
        </authorList>
    </citation>
    <scope>NUCLEOTIDE SEQUENCE [LARGE SCALE GENOMIC DNA]</scope>
    <source>
        <strain evidence="3">21-0</strain>
    </source>
</reference>
<feature type="region of interest" description="Disordered" evidence="1">
    <location>
        <begin position="264"/>
        <end position="337"/>
    </location>
</feature>
<gene>
    <name evidence="3" type="ORF">PGT21_015680</name>
</gene>
<proteinExistence type="predicted"/>
<keyword evidence="4" id="KW-1185">Reference proteome</keyword>
<feature type="region of interest" description="Disordered" evidence="1">
    <location>
        <begin position="364"/>
        <end position="385"/>
    </location>
</feature>
<sequence length="506" mass="57145">MTSGDTTCRGSKLMLLILLSLLLSRGIASMMTSRYRFLYPPLDVNLSQTHDPQTTLALTLNQNARGERTRIFNKIHSYDNQATEYHKHIGAHSDRSSSVEEQKLIDAWIFKVENDLITPVFEREFLVLHPLESDPQDTLGRRKVSTNYKHPFTVLYTLNARERILSIMLGLETGFEEASSIIECEIRQWGEELTKSHSTFPSVKLPLDPVDCQLFRLSLSDMVWFGIQRSSGDGEKLNFVEIARAMSNLWLENPNATGKYGPIDWAPSLTRPPPLTNEVPKLSRTRKIPQSLKYPDSFQDISSDRPGPEGSRGGMSSSSATKPTSVEDETSNEARESSIERLLNHFGWDAQLDFASHVMDSTWSNWDSGPSRTQESLPVWNNDDHSTNQIQSTVDVNHFLEEGHINSIGIENSAYYPRFSPVSSTPSSNNGIPVPLPESKQLLESQLHSILHQDGAHTLPFPNQGEPPRADQHEPQHEPGTSQHELLNPYSLPDWSQELEKFLFDE</sequence>
<accession>A0A5B0PSA0</accession>
<evidence type="ECO:0000256" key="2">
    <source>
        <dbReference type="SAM" id="SignalP"/>
    </source>
</evidence>
<feature type="compositionally biased region" description="Polar residues" evidence="1">
    <location>
        <begin position="314"/>
        <end position="324"/>
    </location>
</feature>
<dbReference type="OrthoDB" id="2507129at2759"/>